<dbReference type="KEGG" id="stp:Strop_0647"/>
<feature type="domain" description="Diacylglycerol glucosyltransferase N-terminal" evidence="5">
    <location>
        <begin position="67"/>
        <end position="202"/>
    </location>
</feature>
<dbReference type="CAZy" id="GT28">
    <property type="family name" value="Glycosyltransferase Family 28"/>
</dbReference>
<dbReference type="HOGENOM" id="CLU_028367_4_0_11"/>
<dbReference type="GO" id="GO:0016020">
    <property type="term" value="C:membrane"/>
    <property type="evidence" value="ECO:0007669"/>
    <property type="project" value="GOC"/>
</dbReference>
<keyword evidence="7" id="KW-1185">Reference proteome</keyword>
<dbReference type="EC" id="2.4.1.46" evidence="6"/>
<evidence type="ECO:0000256" key="3">
    <source>
        <dbReference type="ARBA" id="ARBA00022679"/>
    </source>
</evidence>
<evidence type="ECO:0000256" key="1">
    <source>
        <dbReference type="ARBA" id="ARBA00006962"/>
    </source>
</evidence>
<dbReference type="RefSeq" id="WP_011904559.1">
    <property type="nucleotide sequence ID" value="NC_009380.1"/>
</dbReference>
<evidence type="ECO:0000259" key="5">
    <source>
        <dbReference type="Pfam" id="PF06925"/>
    </source>
</evidence>
<evidence type="ECO:0000256" key="4">
    <source>
        <dbReference type="SAM" id="MobiDB-lite"/>
    </source>
</evidence>
<comment type="similarity">
    <text evidence="1">Belongs to the glycosyltransferase 28 family.</text>
</comment>
<dbReference type="Pfam" id="PF06925">
    <property type="entry name" value="MGDG_synth"/>
    <property type="match status" value="1"/>
</dbReference>
<dbReference type="PATRIC" id="fig|369723.5.peg.653"/>
<dbReference type="Gene3D" id="3.40.50.2000">
    <property type="entry name" value="Glycogen Phosphorylase B"/>
    <property type="match status" value="1"/>
</dbReference>
<accession>A4X2M5</accession>
<name>A4X2M5_SALTO</name>
<dbReference type="EMBL" id="CP000667">
    <property type="protein sequence ID" value="ABP53125.1"/>
    <property type="molecule type" value="Genomic_DNA"/>
</dbReference>
<dbReference type="InterPro" id="IPR009695">
    <property type="entry name" value="Diacylglyc_glucosyltr_N"/>
</dbReference>
<dbReference type="GO" id="GO:0009247">
    <property type="term" value="P:glycolipid biosynthetic process"/>
    <property type="evidence" value="ECO:0007669"/>
    <property type="project" value="InterPro"/>
</dbReference>
<dbReference type="AlphaFoldDB" id="A4X2M5"/>
<proteinExistence type="inferred from homology"/>
<dbReference type="SUPFAM" id="SSF53756">
    <property type="entry name" value="UDP-Glycosyltransferase/glycogen phosphorylase"/>
    <property type="match status" value="1"/>
</dbReference>
<reference evidence="7" key="1">
    <citation type="journal article" date="2007" name="Proc. Natl. Acad. Sci. U.S.A.">
        <title>Genome sequencing reveals complex secondary metabolome in the marine actinomycete Salinispora tropica.</title>
        <authorList>
            <person name="Udwary D.W."/>
            <person name="Zeigler L."/>
            <person name="Asolkar R.N."/>
            <person name="Singan V."/>
            <person name="Lapidus A."/>
            <person name="Fenical W."/>
            <person name="Jensen P.R."/>
            <person name="Moore B.S."/>
        </authorList>
    </citation>
    <scope>NUCLEOTIDE SEQUENCE [LARGE SCALE GENOMIC DNA]</scope>
    <source>
        <strain evidence="7">ATCC BAA-916 / DSM 44818 / CNB-440</strain>
    </source>
</reference>
<organism evidence="6 7">
    <name type="scientific">Salinispora tropica (strain ATCC BAA-916 / DSM 44818 / JCM 13857 / NBRC 105044 / CNB-440)</name>
    <dbReference type="NCBI Taxonomy" id="369723"/>
    <lineage>
        <taxon>Bacteria</taxon>
        <taxon>Bacillati</taxon>
        <taxon>Actinomycetota</taxon>
        <taxon>Actinomycetes</taxon>
        <taxon>Micromonosporales</taxon>
        <taxon>Micromonosporaceae</taxon>
        <taxon>Salinispora</taxon>
    </lineage>
</organism>
<gene>
    <name evidence="6" type="ordered locus">Strop_0647</name>
</gene>
<dbReference type="STRING" id="369723.Strop_0647"/>
<dbReference type="PANTHER" id="PTHR43025">
    <property type="entry name" value="MONOGALACTOSYLDIACYLGLYCEROL SYNTHASE"/>
    <property type="match status" value="1"/>
</dbReference>
<keyword evidence="3 6" id="KW-0808">Transferase</keyword>
<dbReference type="InterPro" id="IPR050519">
    <property type="entry name" value="Glycosyltransf_28_UgtP"/>
</dbReference>
<dbReference type="GO" id="GO:0046509">
    <property type="term" value="F:1,2-diacylglycerol 3-beta-galactosyltransferase activity"/>
    <property type="evidence" value="ECO:0007669"/>
    <property type="project" value="UniProtKB-EC"/>
</dbReference>
<evidence type="ECO:0000313" key="6">
    <source>
        <dbReference type="EMBL" id="ABP53125.1"/>
    </source>
</evidence>
<dbReference type="eggNOG" id="COG0707">
    <property type="taxonomic scope" value="Bacteria"/>
</dbReference>
<dbReference type="Proteomes" id="UP000000235">
    <property type="component" value="Chromosome"/>
</dbReference>
<protein>
    <submittedName>
        <fullName evidence="6">Monogalactosyldiacylglycerol synthase</fullName>
        <ecNumber evidence="6">2.4.1.46</ecNumber>
    </submittedName>
</protein>
<evidence type="ECO:0000256" key="2">
    <source>
        <dbReference type="ARBA" id="ARBA00022676"/>
    </source>
</evidence>
<feature type="compositionally biased region" description="Low complexity" evidence="4">
    <location>
        <begin position="8"/>
        <end position="25"/>
    </location>
</feature>
<dbReference type="PANTHER" id="PTHR43025:SF3">
    <property type="entry name" value="MONOGALACTOSYLDIACYLGLYCEROL SYNTHASE 1, CHLOROPLASTIC"/>
    <property type="match status" value="1"/>
</dbReference>
<keyword evidence="2 6" id="KW-0328">Glycosyltransferase</keyword>
<feature type="region of interest" description="Disordered" evidence="4">
    <location>
        <begin position="1"/>
        <end position="33"/>
    </location>
</feature>
<sequence length="397" mass="41780">MKPWPGGRSPRAGTSPAAAGTSPAAGRDDPDGGPGQLRILVVSADIGAGHDAAAAELAARLAGDGVVEQLNFFAALPRPLHRLVREGYRTMLQRFPWSYDALFRFTDRSSLMVRAFRAALRAAVPRMLSRISADTCLVVTTHPFANQLLGPMRGTGQLTVPVLSYVTDFVVHPIWISPGVDTYCVVHDGTQRQAAARGAADVRVVNPLISAEFAASATACQRTARARFGLPEQERLALIVAGSWGVGDVARTARDVLAAGCVTPVVACGRNVRLRQRLRTFPGHVLGWVEDMPTLMRAVDVVVENAGGLTCQQSLAGGLPTVTYRPISGHGRANAQLLAEAGLTTHVTSAAELGPALTKLTGVAGSPALPVGSATDMASVVSEVVRSGNRLDRKRPV</sequence>
<evidence type="ECO:0000313" key="7">
    <source>
        <dbReference type="Proteomes" id="UP000000235"/>
    </source>
</evidence>